<evidence type="ECO:0000256" key="1">
    <source>
        <dbReference type="SAM" id="MobiDB-lite"/>
    </source>
</evidence>
<protein>
    <recommendedName>
        <fullName evidence="4">Conjugal transfer protein TraH</fullName>
    </recommendedName>
</protein>
<dbReference type="Proteomes" id="UP000076205">
    <property type="component" value="Unassembled WGS sequence"/>
</dbReference>
<sequence length="158" mass="17816">MSKDDKDMPEQNEPMQDENEAAMAMLLEQMSQESQDEAPPLMPETDMEPAAAEDELAQAMALLQQEASQEGMMTPVQGEVEQPNQMANEDIVSPTLRDLDASRRPQQKTVCEQCPNSVWFASPEEVKCYCRVMFLTSWSTKQPNVLINCDGIWLGQEE</sequence>
<name>A0A822X7V9_9ENTR</name>
<evidence type="ECO:0008006" key="4">
    <source>
        <dbReference type="Google" id="ProtNLM"/>
    </source>
</evidence>
<evidence type="ECO:0000313" key="2">
    <source>
        <dbReference type="EMBL" id="CZY40672.1"/>
    </source>
</evidence>
<reference evidence="2 3" key="1">
    <citation type="submission" date="2016-03" db="EMBL/GenBank/DDBJ databases">
        <authorList>
            <consortium name="Pathogen Informatics"/>
        </authorList>
    </citation>
    <scope>NUCLEOTIDE SEQUENCE [LARGE SCALE GENOMIC DNA]</scope>
    <source>
        <strain evidence="3">e1424</strain>
    </source>
</reference>
<dbReference type="EMBL" id="FJYW01000020">
    <property type="protein sequence ID" value="CZY40672.1"/>
    <property type="molecule type" value="Genomic_DNA"/>
</dbReference>
<accession>A0A822X7V9</accession>
<dbReference type="AlphaFoldDB" id="A0A822X7V9"/>
<gene>
    <name evidence="2" type="primary">traH</name>
    <name evidence="2" type="ORF">SAMEA2273352_04901</name>
</gene>
<feature type="region of interest" description="Disordered" evidence="1">
    <location>
        <begin position="1"/>
        <end position="45"/>
    </location>
</feature>
<comment type="caution">
    <text evidence="2">The sequence shown here is derived from an EMBL/GenBank/DDBJ whole genome shotgun (WGS) entry which is preliminary data.</text>
</comment>
<evidence type="ECO:0000313" key="3">
    <source>
        <dbReference type="Proteomes" id="UP000076205"/>
    </source>
</evidence>
<proteinExistence type="predicted"/>
<organism evidence="2 3">
    <name type="scientific">Enterobacter hormaechei</name>
    <dbReference type="NCBI Taxonomy" id="158836"/>
    <lineage>
        <taxon>Bacteria</taxon>
        <taxon>Pseudomonadati</taxon>
        <taxon>Pseudomonadota</taxon>
        <taxon>Gammaproteobacteria</taxon>
        <taxon>Enterobacterales</taxon>
        <taxon>Enterobacteriaceae</taxon>
        <taxon>Enterobacter</taxon>
        <taxon>Enterobacter cloacae complex</taxon>
    </lineage>
</organism>